<reference evidence="5" key="1">
    <citation type="submission" date="2018-08" db="EMBL/GenBank/DDBJ databases">
        <title>Draft genome sequence of azole-resistant Aspergillus thermomutatus (Neosartorya pseudofischeri) strain HMR AF 39, isolated from a human nasal aspirate.</title>
        <authorList>
            <person name="Parent-Michaud M."/>
            <person name="Dufresne P.J."/>
            <person name="Fournier E."/>
            <person name="Martineau C."/>
            <person name="Moreira S."/>
            <person name="Perkins V."/>
            <person name="De Repentigny L."/>
            <person name="Dufresne S.F."/>
        </authorList>
    </citation>
    <scope>NUCLEOTIDE SEQUENCE [LARGE SCALE GENOMIC DNA]</scope>
    <source>
        <strain evidence="5">HMR AF 39</strain>
    </source>
</reference>
<protein>
    <submittedName>
        <fullName evidence="5">Uncharacterized protein</fullName>
    </submittedName>
</protein>
<comment type="caution">
    <text evidence="5">The sequence shown here is derived from an EMBL/GenBank/DDBJ whole genome shotgun (WGS) entry which is preliminary data.</text>
</comment>
<gene>
    <name evidence="5" type="ORF">CDV56_109370</name>
</gene>
<evidence type="ECO:0000313" key="5">
    <source>
        <dbReference type="EMBL" id="RHZ66777.1"/>
    </source>
</evidence>
<dbReference type="InterPro" id="IPR000073">
    <property type="entry name" value="AB_hydrolase_1"/>
</dbReference>
<dbReference type="InterPro" id="IPR029058">
    <property type="entry name" value="AB_hydrolase_fold"/>
</dbReference>
<dbReference type="AlphaFoldDB" id="A0A397HVE4"/>
<evidence type="ECO:0000259" key="4">
    <source>
        <dbReference type="Pfam" id="PF08386"/>
    </source>
</evidence>
<evidence type="ECO:0000256" key="2">
    <source>
        <dbReference type="ARBA" id="ARBA00022801"/>
    </source>
</evidence>
<sequence length="523" mass="56157">MVNDWASIEPSPDLKWTPCFDNFTCARLQVPLDYGEPTRGTTAIAFIKLAAANVTQNTQNLLINQGGPGGPGVELVLQGGSSLAEALGSQHNIVGFDPRGVGQSGPVVDCWPNHPEKRAQFEKLFYPDVSHASSTALDTQYYAAEIFGKACTENAGGPNGNASFISTPAVAHDLFTYINAEQKLAGKPLNESKISYFAVSYGTVLGTTFASLYPDHVGKMVLDGVVDASDYYNLGWRANLYDSDEALDSFSKYCFQGGATNCSFWGPSVHNITSRLNGLLANLKYHPVPIPSSNACDIPLMATYSDLKEYILSAMYTPLLNFPVLADVLSGLERGNTSAYVAAVTDGFLPANPCNNGSGKNGTTDVNTLIKCVDGYSGHKFENLTDYRNYVDTLTLQSRFFGEVWPNNANGILCRSFDAKPPKSGQLPGSILETRKTSFPILFVTAETDPVTPKKGAYKMSSVFPGSVVLTQASVGHTAIASFSSCYLKNVQMYLNGQLPAANTTCQPDVLPFQGSASLSFGR</sequence>
<dbReference type="OrthoDB" id="425534at2759"/>
<evidence type="ECO:0000313" key="6">
    <source>
        <dbReference type="Proteomes" id="UP000215305"/>
    </source>
</evidence>
<dbReference type="InterPro" id="IPR013595">
    <property type="entry name" value="Pept_S33_TAP-like_C"/>
</dbReference>
<dbReference type="GeneID" id="38131344"/>
<dbReference type="RefSeq" id="XP_026618380.1">
    <property type="nucleotide sequence ID" value="XM_026762989.1"/>
</dbReference>
<dbReference type="PANTHER" id="PTHR43248">
    <property type="entry name" value="2-SUCCINYL-6-HYDROXY-2,4-CYCLOHEXADIENE-1-CARBOXYLATE SYNTHASE"/>
    <property type="match status" value="1"/>
</dbReference>
<dbReference type="VEuPathDB" id="FungiDB:CDV56_109370"/>
<evidence type="ECO:0000259" key="3">
    <source>
        <dbReference type="Pfam" id="PF00561"/>
    </source>
</evidence>
<dbReference type="EMBL" id="NKHU02000010">
    <property type="protein sequence ID" value="RHZ66777.1"/>
    <property type="molecule type" value="Genomic_DNA"/>
</dbReference>
<comment type="similarity">
    <text evidence="1">Belongs to the peptidase S33 family.</text>
</comment>
<keyword evidence="6" id="KW-1185">Reference proteome</keyword>
<accession>A0A397HVE4</accession>
<dbReference type="STRING" id="41047.A0A397HVE4"/>
<dbReference type="Pfam" id="PF00561">
    <property type="entry name" value="Abhydrolase_1"/>
    <property type="match status" value="1"/>
</dbReference>
<dbReference type="PANTHER" id="PTHR43248:SF25">
    <property type="entry name" value="AB HYDROLASE-1 DOMAIN-CONTAINING PROTEIN-RELATED"/>
    <property type="match status" value="1"/>
</dbReference>
<name>A0A397HVE4_ASPTH</name>
<dbReference type="GO" id="GO:0016787">
    <property type="term" value="F:hydrolase activity"/>
    <property type="evidence" value="ECO:0007669"/>
    <property type="project" value="UniProtKB-KW"/>
</dbReference>
<keyword evidence="2" id="KW-0378">Hydrolase</keyword>
<evidence type="ECO:0000256" key="1">
    <source>
        <dbReference type="ARBA" id="ARBA00010088"/>
    </source>
</evidence>
<organism evidence="5 6">
    <name type="scientific">Aspergillus thermomutatus</name>
    <name type="common">Neosartorya pseudofischeri</name>
    <dbReference type="NCBI Taxonomy" id="41047"/>
    <lineage>
        <taxon>Eukaryota</taxon>
        <taxon>Fungi</taxon>
        <taxon>Dikarya</taxon>
        <taxon>Ascomycota</taxon>
        <taxon>Pezizomycotina</taxon>
        <taxon>Eurotiomycetes</taxon>
        <taxon>Eurotiomycetidae</taxon>
        <taxon>Eurotiales</taxon>
        <taxon>Aspergillaceae</taxon>
        <taxon>Aspergillus</taxon>
        <taxon>Aspergillus subgen. Fumigati</taxon>
    </lineage>
</organism>
<dbReference type="Proteomes" id="UP000215305">
    <property type="component" value="Unassembled WGS sequence"/>
</dbReference>
<feature type="domain" description="Peptidase S33 tripeptidyl aminopeptidase-like C-terminal" evidence="4">
    <location>
        <begin position="414"/>
        <end position="506"/>
    </location>
</feature>
<dbReference type="Gene3D" id="3.40.50.1820">
    <property type="entry name" value="alpha/beta hydrolase"/>
    <property type="match status" value="1"/>
</dbReference>
<dbReference type="InterPro" id="IPR051601">
    <property type="entry name" value="Serine_prot/Carboxylest_S33"/>
</dbReference>
<proteinExistence type="inferred from homology"/>
<dbReference type="Pfam" id="PF08386">
    <property type="entry name" value="Abhydrolase_4"/>
    <property type="match status" value="1"/>
</dbReference>
<feature type="domain" description="AB hydrolase-1" evidence="3">
    <location>
        <begin position="61"/>
        <end position="225"/>
    </location>
</feature>
<dbReference type="SUPFAM" id="SSF53474">
    <property type="entry name" value="alpha/beta-Hydrolases"/>
    <property type="match status" value="1"/>
</dbReference>